<sequence>MPSSSTFQSFSTSSSSTTINGRTTSQSEQTYSDPSGTRVQRTHQAHGEAPRVERYQTDAAGRQLEDPRQADARRIQDVTEEEDAKEKGRQYEKRMEEEYAKREGGA</sequence>
<evidence type="ECO:0000313" key="3">
    <source>
        <dbReference type="EMBL" id="KAI1510611.1"/>
    </source>
</evidence>
<evidence type="ECO:0000313" key="5">
    <source>
        <dbReference type="Proteomes" id="UP000249757"/>
    </source>
</evidence>
<evidence type="ECO:0000313" key="2">
    <source>
        <dbReference type="EMBL" id="KAF7571457.1"/>
    </source>
</evidence>
<reference evidence="3" key="2">
    <citation type="submission" date="2021-05" db="EMBL/GenBank/DDBJ databases">
        <authorList>
            <person name="Moolhuijzen P.M."/>
            <person name="Moffat C.S."/>
        </authorList>
    </citation>
    <scope>NUCLEOTIDE SEQUENCE</scope>
    <source>
        <strain evidence="3">86-124</strain>
    </source>
</reference>
<feature type="compositionally biased region" description="Low complexity" evidence="1">
    <location>
        <begin position="1"/>
        <end position="18"/>
    </location>
</feature>
<dbReference type="AlphaFoldDB" id="A0A2W1DKR7"/>
<dbReference type="OrthoDB" id="4161095at2759"/>
<reference evidence="3" key="3">
    <citation type="journal article" date="2022" name="bioRxiv">
        <title>A global pangenome for the wheat fungal pathogen Pyrenophora tritici-repentis and prediction of effector protein structural homology.</title>
        <authorList>
            <person name="Moolhuijzen P."/>
            <person name="See P.T."/>
            <person name="Shi G."/>
            <person name="Powell H.R."/>
            <person name="Cockram J."/>
            <person name="Jorgensen L.N."/>
            <person name="Benslimane H."/>
            <person name="Strelkov S.E."/>
            <person name="Turner J."/>
            <person name="Liu Z."/>
            <person name="Moffat C.S."/>
        </authorList>
    </citation>
    <scope>NUCLEOTIDE SEQUENCE</scope>
    <source>
        <strain evidence="3">86-124</strain>
    </source>
</reference>
<feature type="compositionally biased region" description="Basic and acidic residues" evidence="1">
    <location>
        <begin position="45"/>
        <end position="56"/>
    </location>
</feature>
<name>A0A2W1DKR7_9PLEO</name>
<organism evidence="2 4">
    <name type="scientific">Pyrenophora tritici-repentis</name>
    <dbReference type="NCBI Taxonomy" id="45151"/>
    <lineage>
        <taxon>Eukaryota</taxon>
        <taxon>Fungi</taxon>
        <taxon>Dikarya</taxon>
        <taxon>Ascomycota</taxon>
        <taxon>Pezizomycotina</taxon>
        <taxon>Dothideomycetes</taxon>
        <taxon>Pleosporomycetidae</taxon>
        <taxon>Pleosporales</taxon>
        <taxon>Pleosporineae</taxon>
        <taxon>Pleosporaceae</taxon>
        <taxon>Pyrenophora</taxon>
    </lineage>
</organism>
<dbReference type="Proteomes" id="UP000245464">
    <property type="component" value="Chromosome 4"/>
</dbReference>
<keyword evidence="5" id="KW-1185">Reference proteome</keyword>
<reference evidence="2 4" key="1">
    <citation type="journal article" date="2018" name="BMC Genomics">
        <title>Comparative genomics of the wheat fungal pathogen Pyrenophora tritici-repentis reveals chromosomal variations and genome plasticity.</title>
        <authorList>
            <person name="Moolhuijzen P."/>
            <person name="See P.T."/>
            <person name="Hane J.K."/>
            <person name="Shi G."/>
            <person name="Liu Z."/>
            <person name="Oliver R.P."/>
            <person name="Moffat C.S."/>
        </authorList>
    </citation>
    <scope>NUCLEOTIDE SEQUENCE [LARGE SCALE GENOMIC DNA]</scope>
    <source>
        <strain evidence="2">M4</strain>
    </source>
</reference>
<feature type="region of interest" description="Disordered" evidence="1">
    <location>
        <begin position="1"/>
        <end position="106"/>
    </location>
</feature>
<accession>A0A2W1DKR7</accession>
<feature type="compositionally biased region" description="Polar residues" evidence="1">
    <location>
        <begin position="19"/>
        <end position="39"/>
    </location>
</feature>
<feature type="compositionally biased region" description="Basic and acidic residues" evidence="1">
    <location>
        <begin position="63"/>
        <end position="77"/>
    </location>
</feature>
<comment type="caution">
    <text evidence="2">The sequence shown here is derived from an EMBL/GenBank/DDBJ whole genome shotgun (WGS) entry which is preliminary data.</text>
</comment>
<evidence type="ECO:0000313" key="4">
    <source>
        <dbReference type="Proteomes" id="UP000245464"/>
    </source>
</evidence>
<dbReference type="EMBL" id="NRDI02000016">
    <property type="protein sequence ID" value="KAI1510611.1"/>
    <property type="molecule type" value="Genomic_DNA"/>
</dbReference>
<feature type="compositionally biased region" description="Basic and acidic residues" evidence="1">
    <location>
        <begin position="84"/>
        <end position="106"/>
    </location>
</feature>
<reference evidence="5" key="4">
    <citation type="journal article" date="2022" name="Microb. Genom.">
        <title>A global pangenome for the wheat fungal pathogen Pyrenophora tritici-repentis and prediction of effector protein structural homology.</title>
        <authorList>
            <person name="Moolhuijzen P.M."/>
            <person name="See P.T."/>
            <person name="Shi G."/>
            <person name="Powell H.R."/>
            <person name="Cockram J."/>
            <person name="Jorgensen L.N."/>
            <person name="Benslimane H."/>
            <person name="Strelkov S.E."/>
            <person name="Turner J."/>
            <person name="Liu Z."/>
            <person name="Moffat C.S."/>
        </authorList>
    </citation>
    <scope>NUCLEOTIDE SEQUENCE [LARGE SCALE GENOMIC DNA]</scope>
</reference>
<proteinExistence type="predicted"/>
<dbReference type="OMA" id="THEQRYD"/>
<gene>
    <name evidence="3" type="ORF">Ptr86124_010416</name>
    <name evidence="2" type="ORF">PtrM4_089570</name>
</gene>
<dbReference type="Proteomes" id="UP000249757">
    <property type="component" value="Unassembled WGS sequence"/>
</dbReference>
<dbReference type="EMBL" id="NQIK02000004">
    <property type="protein sequence ID" value="KAF7571457.1"/>
    <property type="molecule type" value="Genomic_DNA"/>
</dbReference>
<protein>
    <submittedName>
        <fullName evidence="2">Uncharacterized protein</fullName>
    </submittedName>
</protein>
<evidence type="ECO:0000256" key="1">
    <source>
        <dbReference type="SAM" id="MobiDB-lite"/>
    </source>
</evidence>